<evidence type="ECO:0000313" key="4">
    <source>
        <dbReference type="Proteomes" id="UP000656077"/>
    </source>
</evidence>
<evidence type="ECO:0000256" key="1">
    <source>
        <dbReference type="SAM" id="MobiDB-lite"/>
    </source>
</evidence>
<protein>
    <submittedName>
        <fullName evidence="3">SprT-like family protein</fullName>
    </submittedName>
</protein>
<accession>A0A964W157</accession>
<evidence type="ECO:0000313" key="3">
    <source>
        <dbReference type="EMBL" id="MVX63096.1"/>
    </source>
</evidence>
<feature type="domain" description="SprT-like" evidence="2">
    <location>
        <begin position="10"/>
        <end position="110"/>
    </location>
</feature>
<dbReference type="Proteomes" id="UP000656077">
    <property type="component" value="Unassembled WGS sequence"/>
</dbReference>
<feature type="region of interest" description="Disordered" evidence="1">
    <location>
        <begin position="152"/>
        <end position="175"/>
    </location>
</feature>
<dbReference type="AlphaFoldDB" id="A0A964W157"/>
<comment type="caution">
    <text evidence="3">The sequence shown here is derived from an EMBL/GenBank/DDBJ whole genome shotgun (WGS) entry which is preliminary data.</text>
</comment>
<proteinExistence type="predicted"/>
<gene>
    <name evidence="3" type="ORF">GKZ28_05210</name>
</gene>
<reference evidence="3" key="1">
    <citation type="submission" date="2019-12" db="EMBL/GenBank/DDBJ databases">
        <title>Microbes associate with the intestines of laboratory mice.</title>
        <authorList>
            <person name="Navarre W."/>
            <person name="Wong E."/>
        </authorList>
    </citation>
    <scope>NUCLEOTIDE SEQUENCE</scope>
    <source>
        <strain evidence="3">NM79_F5</strain>
    </source>
</reference>
<organism evidence="3 4">
    <name type="scientific">Clostridium chromiireducens</name>
    <dbReference type="NCBI Taxonomy" id="225345"/>
    <lineage>
        <taxon>Bacteria</taxon>
        <taxon>Bacillati</taxon>
        <taxon>Bacillota</taxon>
        <taxon>Clostridia</taxon>
        <taxon>Eubacteriales</taxon>
        <taxon>Clostridiaceae</taxon>
        <taxon>Clostridium</taxon>
    </lineage>
</organism>
<dbReference type="RefSeq" id="WP_160358299.1">
    <property type="nucleotide sequence ID" value="NZ_WSRQ01000006.1"/>
</dbReference>
<dbReference type="InterPro" id="IPR006640">
    <property type="entry name" value="SprT-like_domain"/>
</dbReference>
<evidence type="ECO:0000259" key="2">
    <source>
        <dbReference type="Pfam" id="PF10263"/>
    </source>
</evidence>
<dbReference type="EMBL" id="WSRQ01000006">
    <property type="protein sequence ID" value="MVX63096.1"/>
    <property type="molecule type" value="Genomic_DNA"/>
</dbReference>
<name>A0A964W157_9CLOT</name>
<dbReference type="GO" id="GO:0006950">
    <property type="term" value="P:response to stress"/>
    <property type="evidence" value="ECO:0007669"/>
    <property type="project" value="UniProtKB-ARBA"/>
</dbReference>
<dbReference type="Pfam" id="PF10263">
    <property type="entry name" value="SprT-like"/>
    <property type="match status" value="1"/>
</dbReference>
<sequence>MLSYDSALLEKAFDVLNEIYYENSLPKAVITIQSSPKSYGYITVQKVWHDSEESYYEINISAEHLARPIENVLATLMHEMVHLYCMVNNIQDVSGGGRYHNKRFKQEAEKRDLIIEYVKYIGYSKTSASKNLVDTLKENGLYTNINHCRTTENSLNVPPTGGDSDNSGNSKKKSSTRKYHCEGCLCSVRATKEVNIICADCMALMVKVE</sequence>